<sequence>MYLQGALHQQPLDFLGLWSLPYVPHFLNPAVAPQQLGLQLSSGPQGFGTYLIHGIDFRHCYFIWRLVEVWSSEIGSTYFFGPLILCLGSSPIRRAVNICVANRSGSWVKIYNKVCRSPNLLCLSSLASNARPSNQVICTITENKRGILSYSRHFPHPGF</sequence>
<evidence type="ECO:0000313" key="1">
    <source>
        <dbReference type="EMBL" id="KAF9516428.1"/>
    </source>
</evidence>
<gene>
    <name evidence="1" type="ORF">BS47DRAFT_1327335</name>
</gene>
<reference evidence="1" key="1">
    <citation type="journal article" date="2020" name="Nat. Commun.">
        <title>Large-scale genome sequencing of mycorrhizal fungi provides insights into the early evolution of symbiotic traits.</title>
        <authorList>
            <person name="Miyauchi S."/>
            <person name="Kiss E."/>
            <person name="Kuo A."/>
            <person name="Drula E."/>
            <person name="Kohler A."/>
            <person name="Sanchez-Garcia M."/>
            <person name="Morin E."/>
            <person name="Andreopoulos B."/>
            <person name="Barry K.W."/>
            <person name="Bonito G."/>
            <person name="Buee M."/>
            <person name="Carver A."/>
            <person name="Chen C."/>
            <person name="Cichocki N."/>
            <person name="Clum A."/>
            <person name="Culley D."/>
            <person name="Crous P.W."/>
            <person name="Fauchery L."/>
            <person name="Girlanda M."/>
            <person name="Hayes R.D."/>
            <person name="Keri Z."/>
            <person name="LaButti K."/>
            <person name="Lipzen A."/>
            <person name="Lombard V."/>
            <person name="Magnuson J."/>
            <person name="Maillard F."/>
            <person name="Murat C."/>
            <person name="Nolan M."/>
            <person name="Ohm R.A."/>
            <person name="Pangilinan J."/>
            <person name="Pereira M.F."/>
            <person name="Perotto S."/>
            <person name="Peter M."/>
            <person name="Pfister S."/>
            <person name="Riley R."/>
            <person name="Sitrit Y."/>
            <person name="Stielow J.B."/>
            <person name="Szollosi G."/>
            <person name="Zifcakova L."/>
            <person name="Stursova M."/>
            <person name="Spatafora J.W."/>
            <person name="Tedersoo L."/>
            <person name="Vaario L.M."/>
            <person name="Yamada A."/>
            <person name="Yan M."/>
            <person name="Wang P."/>
            <person name="Xu J."/>
            <person name="Bruns T."/>
            <person name="Baldrian P."/>
            <person name="Vilgalys R."/>
            <person name="Dunand C."/>
            <person name="Henrissat B."/>
            <person name="Grigoriev I.V."/>
            <person name="Hibbett D."/>
            <person name="Nagy L.G."/>
            <person name="Martin F.M."/>
        </authorList>
    </citation>
    <scope>NUCLEOTIDE SEQUENCE</scope>
    <source>
        <strain evidence="1">UP504</strain>
    </source>
</reference>
<accession>A0A9P6DZ74</accession>
<name>A0A9P6DZ74_9AGAM</name>
<keyword evidence="2" id="KW-1185">Reference proteome</keyword>
<dbReference type="EMBL" id="MU128939">
    <property type="protein sequence ID" value="KAF9516428.1"/>
    <property type="molecule type" value="Genomic_DNA"/>
</dbReference>
<comment type="caution">
    <text evidence="1">The sequence shown here is derived from an EMBL/GenBank/DDBJ whole genome shotgun (WGS) entry which is preliminary data.</text>
</comment>
<dbReference type="Proteomes" id="UP000886523">
    <property type="component" value="Unassembled WGS sequence"/>
</dbReference>
<protein>
    <submittedName>
        <fullName evidence="1">Uncharacterized protein</fullName>
    </submittedName>
</protein>
<dbReference type="AlphaFoldDB" id="A0A9P6DZ74"/>
<evidence type="ECO:0000313" key="2">
    <source>
        <dbReference type="Proteomes" id="UP000886523"/>
    </source>
</evidence>
<organism evidence="1 2">
    <name type="scientific">Hydnum rufescens UP504</name>
    <dbReference type="NCBI Taxonomy" id="1448309"/>
    <lineage>
        <taxon>Eukaryota</taxon>
        <taxon>Fungi</taxon>
        <taxon>Dikarya</taxon>
        <taxon>Basidiomycota</taxon>
        <taxon>Agaricomycotina</taxon>
        <taxon>Agaricomycetes</taxon>
        <taxon>Cantharellales</taxon>
        <taxon>Hydnaceae</taxon>
        <taxon>Hydnum</taxon>
    </lineage>
</organism>
<proteinExistence type="predicted"/>